<dbReference type="AlphaFoldDB" id="A0A7J7HWE4"/>
<dbReference type="EMBL" id="JACBKZ010000002">
    <property type="protein sequence ID" value="KAF5956404.1"/>
    <property type="molecule type" value="Genomic_DNA"/>
</dbReference>
<reference evidence="3" key="1">
    <citation type="journal article" date="2020" name="Nat. Commun.">
        <title>Genome assembly of wild tea tree DASZ reveals pedigree and selection history of tea varieties.</title>
        <authorList>
            <person name="Zhang W."/>
            <person name="Zhang Y."/>
            <person name="Qiu H."/>
            <person name="Guo Y."/>
            <person name="Wan H."/>
            <person name="Zhang X."/>
            <person name="Scossa F."/>
            <person name="Alseekh S."/>
            <person name="Zhang Q."/>
            <person name="Wang P."/>
            <person name="Xu L."/>
            <person name="Schmidt M.H."/>
            <person name="Jia X."/>
            <person name="Li D."/>
            <person name="Zhu A."/>
            <person name="Guo F."/>
            <person name="Chen W."/>
            <person name="Ni D."/>
            <person name="Usadel B."/>
            <person name="Fernie A.R."/>
            <person name="Wen W."/>
        </authorList>
    </citation>
    <scope>NUCLEOTIDE SEQUENCE [LARGE SCALE GENOMIC DNA]</scope>
    <source>
        <strain evidence="3">cv. G240</strain>
    </source>
</reference>
<evidence type="ECO:0000313" key="2">
    <source>
        <dbReference type="EMBL" id="KAF5956404.1"/>
    </source>
</evidence>
<proteinExistence type="predicted"/>
<organism evidence="2 3">
    <name type="scientific">Camellia sinensis</name>
    <name type="common">Tea plant</name>
    <name type="synonym">Thea sinensis</name>
    <dbReference type="NCBI Taxonomy" id="4442"/>
    <lineage>
        <taxon>Eukaryota</taxon>
        <taxon>Viridiplantae</taxon>
        <taxon>Streptophyta</taxon>
        <taxon>Embryophyta</taxon>
        <taxon>Tracheophyta</taxon>
        <taxon>Spermatophyta</taxon>
        <taxon>Magnoliopsida</taxon>
        <taxon>eudicotyledons</taxon>
        <taxon>Gunneridae</taxon>
        <taxon>Pentapetalae</taxon>
        <taxon>asterids</taxon>
        <taxon>Ericales</taxon>
        <taxon>Theaceae</taxon>
        <taxon>Camellia</taxon>
    </lineage>
</organism>
<feature type="region of interest" description="Disordered" evidence="1">
    <location>
        <begin position="51"/>
        <end position="76"/>
    </location>
</feature>
<comment type="caution">
    <text evidence="2">The sequence shown here is derived from an EMBL/GenBank/DDBJ whole genome shotgun (WGS) entry which is preliminary data.</text>
</comment>
<dbReference type="Proteomes" id="UP000593564">
    <property type="component" value="Unassembled WGS sequence"/>
</dbReference>
<keyword evidence="3" id="KW-1185">Reference proteome</keyword>
<accession>A0A7J7HWE4</accession>
<evidence type="ECO:0000256" key="1">
    <source>
        <dbReference type="SAM" id="MobiDB-lite"/>
    </source>
</evidence>
<evidence type="ECO:0000313" key="3">
    <source>
        <dbReference type="Proteomes" id="UP000593564"/>
    </source>
</evidence>
<name>A0A7J7HWE4_CAMSI</name>
<feature type="compositionally biased region" description="Basic and acidic residues" evidence="1">
    <location>
        <begin position="54"/>
        <end position="69"/>
    </location>
</feature>
<sequence length="76" mass="8600">MASEPKYIPSLRGLGKGCPKLPHSHISLPKLKLPSFAQFLENLMNPLTLNTETPHFESKEKRLTRERSHYLGKSTA</sequence>
<reference evidence="2 3" key="2">
    <citation type="submission" date="2020-07" db="EMBL/GenBank/DDBJ databases">
        <title>Genome assembly of wild tea tree DASZ reveals pedigree and selection history of tea varieties.</title>
        <authorList>
            <person name="Zhang W."/>
        </authorList>
    </citation>
    <scope>NUCLEOTIDE SEQUENCE [LARGE SCALE GENOMIC DNA]</scope>
    <source>
        <strain evidence="3">cv. G240</strain>
        <tissue evidence="2">Leaf</tissue>
    </source>
</reference>
<protein>
    <submittedName>
        <fullName evidence="2">Uncharacterized protein</fullName>
    </submittedName>
</protein>
<gene>
    <name evidence="2" type="ORF">HYC85_003629</name>
</gene>